<comment type="caution">
    <text evidence="1">The sequence shown here is derived from an EMBL/GenBank/DDBJ whole genome shotgun (WGS) entry which is preliminary data.</text>
</comment>
<protein>
    <submittedName>
        <fullName evidence="1">Uncharacterized protein</fullName>
    </submittedName>
</protein>
<accession>A0ACC2NCI4</accession>
<evidence type="ECO:0000313" key="2">
    <source>
        <dbReference type="Proteomes" id="UP001239111"/>
    </source>
</evidence>
<dbReference type="Proteomes" id="UP001239111">
    <property type="component" value="Chromosome 4"/>
</dbReference>
<name>A0ACC2NCI4_9HYME</name>
<organism evidence="1 2">
    <name type="scientific">Eretmocerus hayati</name>
    <dbReference type="NCBI Taxonomy" id="131215"/>
    <lineage>
        <taxon>Eukaryota</taxon>
        <taxon>Metazoa</taxon>
        <taxon>Ecdysozoa</taxon>
        <taxon>Arthropoda</taxon>
        <taxon>Hexapoda</taxon>
        <taxon>Insecta</taxon>
        <taxon>Pterygota</taxon>
        <taxon>Neoptera</taxon>
        <taxon>Endopterygota</taxon>
        <taxon>Hymenoptera</taxon>
        <taxon>Apocrita</taxon>
        <taxon>Proctotrupomorpha</taxon>
        <taxon>Chalcidoidea</taxon>
        <taxon>Aphelinidae</taxon>
        <taxon>Aphelininae</taxon>
        <taxon>Eretmocerus</taxon>
    </lineage>
</organism>
<evidence type="ECO:0000313" key="1">
    <source>
        <dbReference type="EMBL" id="KAJ8668641.1"/>
    </source>
</evidence>
<proteinExistence type="predicted"/>
<sequence length="167" mass="19472">MTTFYFVLVAKIPDLNEIANSYNDPARIREQIAIEEQNLDDLVEKKNLLEQQIMISAWKHNMIHDISMDESHSIPDWRDTTSRVALMDDSLCIPGPSNIDPGFAINGEREFFYNDGNRWLREEIKKLEKKIVIQKRDLTRLRLRLHTVDPPVDLQIEGVAPPNNYLE</sequence>
<reference evidence="1" key="1">
    <citation type="submission" date="2023-04" db="EMBL/GenBank/DDBJ databases">
        <title>A chromosome-level genome assembly of the parasitoid wasp Eretmocerus hayati.</title>
        <authorList>
            <person name="Zhong Y."/>
            <person name="Liu S."/>
            <person name="Liu Y."/>
        </authorList>
    </citation>
    <scope>NUCLEOTIDE SEQUENCE</scope>
    <source>
        <strain evidence="1">ZJU_SS_LIU_2023</strain>
    </source>
</reference>
<gene>
    <name evidence="1" type="ORF">QAD02_010304</name>
</gene>
<dbReference type="EMBL" id="CM056744">
    <property type="protein sequence ID" value="KAJ8668641.1"/>
    <property type="molecule type" value="Genomic_DNA"/>
</dbReference>
<keyword evidence="2" id="KW-1185">Reference proteome</keyword>